<evidence type="ECO:0000259" key="7">
    <source>
        <dbReference type="Pfam" id="PF00263"/>
    </source>
</evidence>
<evidence type="ECO:0000256" key="2">
    <source>
        <dbReference type="ARBA" id="ARBA00022729"/>
    </source>
</evidence>
<feature type="compositionally biased region" description="Low complexity" evidence="5">
    <location>
        <begin position="651"/>
        <end position="673"/>
    </location>
</feature>
<organism evidence="8 9">
    <name type="scientific">Aurantiacibacter flavus</name>
    <dbReference type="NCBI Taxonomy" id="3145232"/>
    <lineage>
        <taxon>Bacteria</taxon>
        <taxon>Pseudomonadati</taxon>
        <taxon>Pseudomonadota</taxon>
        <taxon>Alphaproteobacteria</taxon>
        <taxon>Sphingomonadales</taxon>
        <taxon>Erythrobacteraceae</taxon>
        <taxon>Aurantiacibacter</taxon>
    </lineage>
</organism>
<feature type="signal peptide" evidence="6">
    <location>
        <begin position="1"/>
        <end position="29"/>
    </location>
</feature>
<dbReference type="Pfam" id="PF00263">
    <property type="entry name" value="Secretin"/>
    <property type="match status" value="1"/>
</dbReference>
<keyword evidence="2 6" id="KW-0732">Signal</keyword>
<feature type="region of interest" description="Disordered" evidence="5">
    <location>
        <begin position="649"/>
        <end position="693"/>
    </location>
</feature>
<comment type="subcellular location">
    <subcellularLocation>
        <location evidence="1">Membrane</location>
    </subcellularLocation>
</comment>
<dbReference type="PANTHER" id="PTHR30332:SF24">
    <property type="entry name" value="SECRETIN GSPD-RELATED"/>
    <property type="match status" value="1"/>
</dbReference>
<evidence type="ECO:0000313" key="9">
    <source>
        <dbReference type="Proteomes" id="UP001484535"/>
    </source>
</evidence>
<sequence>MILSKRERTMRPLALIMAFSSLGTLSACMTPLDMLNERDAKLKEATEVSMDTSNEALAELVEKAKDKAERSGDFDDYVDYHYLKSASARLLYLKVNSLLAEGKQEEAVPFVREGLRIAPQHIGLLKVAAQIDTAQQTQYVLDGLAPTSRSARVINRMFDRRMLYARGFRFPASSALDDFTDDNLTPYRDYYDVLNKPLNELMAGASENAVSDAFATGGRPSTDGALRSVSVTSVLDQLRMDLRIPVAVHESAFGVIRQHPPITLDGDMSALDLLKVISERAPLNTVMGPFGLFIFAGPDIPASLDNGQRVFTLRAEYRPTATIITGLRAVGFSQNLAGVDEDSSTIWFRGSIGEYLRAIEYISTVDTPPSEVQLNVEVVEIEESLIQEIGARIPQRIDFNLADPTYRQYIFSPVNGSTPDVLGNSGIIVNNNTSGSVSMANLLNQSVEDVVRAVVTDGSFSAAAREKKYKLNILERPTLRLRSGIKGRIDVGGRLPVITATATSSGFVSEQVTYVNAGIMIEATSRLAQDEKLHLDLKLTTSNLVKMVTSPSGSSAPQLSNREVQTSLVLRDGETALIGGISSFKGTNENDGLPGLARSRITSVLGGSTGFDQSRSELMMFITPEIVAGESYSSRNWIGIDGGGGNTPYVPASGAGAPTGRAAPASRAEPAGANPGSASEGGNIEGARAGRRG</sequence>
<keyword evidence="9" id="KW-1185">Reference proteome</keyword>
<evidence type="ECO:0000256" key="4">
    <source>
        <dbReference type="RuleBase" id="RU004003"/>
    </source>
</evidence>
<proteinExistence type="inferred from homology"/>
<gene>
    <name evidence="8" type="ORF">ABDJ38_13920</name>
</gene>
<reference evidence="8 9" key="1">
    <citation type="submission" date="2024-05" db="EMBL/GenBank/DDBJ databases">
        <authorList>
            <person name="Park S."/>
        </authorList>
    </citation>
    <scope>NUCLEOTIDE SEQUENCE [LARGE SCALE GENOMIC DNA]</scope>
    <source>
        <strain evidence="8 9">DGU5</strain>
    </source>
</reference>
<accession>A0ABV0CZI1</accession>
<comment type="caution">
    <text evidence="8">The sequence shown here is derived from an EMBL/GenBank/DDBJ whole genome shotgun (WGS) entry which is preliminary data.</text>
</comment>
<dbReference type="Proteomes" id="UP001484535">
    <property type="component" value="Unassembled WGS sequence"/>
</dbReference>
<dbReference type="RefSeq" id="WP_346785732.1">
    <property type="nucleotide sequence ID" value="NZ_JBDLBR010000005.1"/>
</dbReference>
<dbReference type="InterPro" id="IPR050810">
    <property type="entry name" value="Bact_Secretion_Sys_Channel"/>
</dbReference>
<protein>
    <submittedName>
        <fullName evidence="8">Type II and III secretion system protein</fullName>
    </submittedName>
</protein>
<dbReference type="PANTHER" id="PTHR30332">
    <property type="entry name" value="PROBABLE GENERAL SECRETION PATHWAY PROTEIN D"/>
    <property type="match status" value="1"/>
</dbReference>
<dbReference type="PRINTS" id="PR01032">
    <property type="entry name" value="PHAGEIV"/>
</dbReference>
<evidence type="ECO:0000256" key="1">
    <source>
        <dbReference type="ARBA" id="ARBA00004370"/>
    </source>
</evidence>
<dbReference type="EMBL" id="JBDLBR010000005">
    <property type="protein sequence ID" value="MEN7538274.1"/>
    <property type="molecule type" value="Genomic_DNA"/>
</dbReference>
<evidence type="ECO:0000256" key="3">
    <source>
        <dbReference type="ARBA" id="ARBA00023136"/>
    </source>
</evidence>
<evidence type="ECO:0000313" key="8">
    <source>
        <dbReference type="EMBL" id="MEN7538274.1"/>
    </source>
</evidence>
<evidence type="ECO:0000256" key="5">
    <source>
        <dbReference type="SAM" id="MobiDB-lite"/>
    </source>
</evidence>
<keyword evidence="3" id="KW-0472">Membrane</keyword>
<feature type="chain" id="PRO_5045177868" evidence="6">
    <location>
        <begin position="30"/>
        <end position="693"/>
    </location>
</feature>
<dbReference type="PROSITE" id="PS51257">
    <property type="entry name" value="PROKAR_LIPOPROTEIN"/>
    <property type="match status" value="1"/>
</dbReference>
<evidence type="ECO:0000256" key="6">
    <source>
        <dbReference type="SAM" id="SignalP"/>
    </source>
</evidence>
<name>A0ABV0CZI1_9SPHN</name>
<comment type="similarity">
    <text evidence="4">Belongs to the bacterial secretin family.</text>
</comment>
<feature type="domain" description="Type II/III secretion system secretin-like" evidence="7">
    <location>
        <begin position="466"/>
        <end position="627"/>
    </location>
</feature>
<dbReference type="InterPro" id="IPR004846">
    <property type="entry name" value="T2SS/T3SS_dom"/>
</dbReference>